<evidence type="ECO:0000313" key="2">
    <source>
        <dbReference type="EMBL" id="MBM6920296.1"/>
    </source>
</evidence>
<gene>
    <name evidence="2" type="ORF">H6A12_03875</name>
</gene>
<proteinExistence type="predicted"/>
<dbReference type="GO" id="GO:0003968">
    <property type="term" value="F:RNA-directed RNA polymerase activity"/>
    <property type="evidence" value="ECO:0007669"/>
    <property type="project" value="InterPro"/>
</dbReference>
<feature type="domain" description="RDRP core" evidence="1">
    <location>
        <begin position="561"/>
        <end position="708"/>
    </location>
</feature>
<keyword evidence="3" id="KW-1185">Reference proteome</keyword>
<dbReference type="EMBL" id="JACJKY010000004">
    <property type="protein sequence ID" value="MBM6920296.1"/>
    <property type="molecule type" value="Genomic_DNA"/>
</dbReference>
<dbReference type="Pfam" id="PF05183">
    <property type="entry name" value="RdRP"/>
    <property type="match status" value="1"/>
</dbReference>
<reference evidence="2" key="1">
    <citation type="submission" date="2020-08" db="EMBL/GenBank/DDBJ databases">
        <authorList>
            <person name="Cejkova D."/>
            <person name="Kubasova T."/>
            <person name="Jahodarova E."/>
            <person name="Rychlik I."/>
        </authorList>
    </citation>
    <scope>NUCLEOTIDE SEQUENCE</scope>
    <source>
        <strain evidence="2">An559</strain>
    </source>
</reference>
<reference evidence="2" key="2">
    <citation type="journal article" date="2021" name="Sci. Rep.">
        <title>The distribution of antibiotic resistance genes in chicken gut microbiota commensals.</title>
        <authorList>
            <person name="Juricova H."/>
            <person name="Matiasovicova J."/>
            <person name="Kubasova T."/>
            <person name="Cejkova D."/>
            <person name="Rychlik I."/>
        </authorList>
    </citation>
    <scope>NUCLEOTIDE SEQUENCE</scope>
    <source>
        <strain evidence="2">An559</strain>
    </source>
</reference>
<evidence type="ECO:0000313" key="3">
    <source>
        <dbReference type="Proteomes" id="UP000774750"/>
    </source>
</evidence>
<organism evidence="2 3">
    <name type="scientific">Merdimmobilis hominis</name>
    <dbReference type="NCBI Taxonomy" id="2897707"/>
    <lineage>
        <taxon>Bacteria</taxon>
        <taxon>Bacillati</taxon>
        <taxon>Bacillota</taxon>
        <taxon>Clostridia</taxon>
        <taxon>Eubacteriales</taxon>
        <taxon>Oscillospiraceae</taxon>
        <taxon>Merdimmobilis</taxon>
    </lineage>
</organism>
<name>A0A938X4X8_9FIRM</name>
<comment type="caution">
    <text evidence="2">The sequence shown here is derived from an EMBL/GenBank/DDBJ whole genome shotgun (WGS) entry which is preliminary data.</text>
</comment>
<dbReference type="Proteomes" id="UP000774750">
    <property type="component" value="Unassembled WGS sequence"/>
</dbReference>
<accession>A0A938X4X8</accession>
<protein>
    <recommendedName>
        <fullName evidence="1">RDRP core domain-containing protein</fullName>
    </recommendedName>
</protein>
<dbReference type="InterPro" id="IPR057596">
    <property type="entry name" value="RDRP_core"/>
</dbReference>
<sequence>MKYKIYTLSARAVLSYAKERNDGIYSISLNSTATEKCRVYSALHEQEDNALFFQTMCVLHGNDFQIPSEQNLITDLSDILFYMDFAEIFDRDPKQKRYADRQKKAESMFRPEGVTLDFGTSPHRYLAFERSGNMSRNARLSFIREDFYVPVRQRIMLNMKIGRCQLSKLYAYNGLMLSGGVRIDGVDIDRPHRVIVVANNEFQRTSNVITVEENGGTESMRKYKRVKKNETFTVMEFDGEGIIAKGYAKTIDKAYCGKHIHTSFQIRMPYVKGMLHEVDFKDFLHEYGTKEITDIWGVRHPVEDVDIILTKSMFKGYGWLTENQMTWEDYWEAFRRYRHALYITNVSKEKPQKFTELNYQFLNTVSMKAEEFRPPDLPDGWTESPESDSRNWLTKQTETEYYRLCADSEYRRQHFLSALSLRGIDKNSRPYLLGQILKKNPSFIGESVYADELDALAEKVCRNYSMGILRIAGDNRFLSGDLLRFLTLLIDPDIRKMNTAQRRHYAALSALTFKGNSFYAPKAAYERPETCTLLRSPHIARNEEILLRPYGKEEALRKYYLGHLSDVVMVDSEMYAAERLGGADYDGDMIKTIADPVLNACVQRNYDFESQLDNTSNMPFLKIPAAEPRICDADDWHARFETVKNTFSSRVGQISNAALDRGIIAYNENSDAAEQERCREETETLAILTGLEIDSAKSGVKPDLSEYLGQSDFKRNLFLKYKYLIEKNSGRSQWYEPTPREKLETFIQSTDWSKVDSNLERLPYLAYKLKACTPKIKAKPASDSELFSFAADPAWKDSLDPSLLSLTENIIREYHSCLNRIRISKAPVKNRQKKNDMERILFSRGQEESYTIDELYTAFSILEPEHISQLRNMLREQEWHMMDAGERECFLRDNLPEDIFDDYGRLLCDFRFGGYRILGDLICDIDDENKNQERRRLIRDGDSDLMSVMIESYQTKLPAESYREATAKGCRRYLEQYISPSLAVRYAVALGKREFIWDVLLDKAAENVRVPEVRRD</sequence>
<evidence type="ECO:0000259" key="1">
    <source>
        <dbReference type="Pfam" id="PF05183"/>
    </source>
</evidence>
<dbReference type="AlphaFoldDB" id="A0A938X4X8"/>